<dbReference type="PANTHER" id="PTHR11735">
    <property type="entry name" value="TRNA N6-ADENOSINE THREONYLCARBAMOYLTRANSFERASE"/>
    <property type="match status" value="1"/>
</dbReference>
<keyword evidence="2 8" id="KW-0808">Transferase</keyword>
<feature type="binding site" evidence="8">
    <location>
        <position position="315"/>
    </location>
    <ligand>
        <name>Fe cation</name>
        <dbReference type="ChEBI" id="CHEBI:24875"/>
    </ligand>
</feature>
<evidence type="ECO:0000313" key="10">
    <source>
        <dbReference type="EMBL" id="ACL11667.1"/>
    </source>
</evidence>
<dbReference type="InterPro" id="IPR017861">
    <property type="entry name" value="KAE1/TsaD"/>
</dbReference>
<evidence type="ECO:0000256" key="7">
    <source>
        <dbReference type="ARBA" id="ARBA00048117"/>
    </source>
</evidence>
<feature type="binding site" evidence="8">
    <location>
        <position position="287"/>
    </location>
    <ligand>
        <name>substrate</name>
    </ligand>
</feature>
<keyword evidence="1 8" id="KW-0963">Cytoplasm</keyword>
<evidence type="ECO:0000256" key="2">
    <source>
        <dbReference type="ARBA" id="ARBA00022679"/>
    </source>
</evidence>
<dbReference type="KEGG" id="dka:DKAM_1341"/>
<organism evidence="10 11">
    <name type="scientific">Desulfurococcus amylolyticus (strain DSM 18924 / JCM 16383 / VKM B-2413 / 1221n)</name>
    <name type="common">Desulfurococcus kamchatkensis</name>
    <dbReference type="NCBI Taxonomy" id="490899"/>
    <lineage>
        <taxon>Archaea</taxon>
        <taxon>Thermoproteota</taxon>
        <taxon>Thermoprotei</taxon>
        <taxon>Desulfurococcales</taxon>
        <taxon>Desulfurococcaceae</taxon>
        <taxon>Desulfurococcus</taxon>
    </lineage>
</organism>
<feature type="binding site" evidence="8">
    <location>
        <position position="133"/>
    </location>
    <ligand>
        <name>Fe cation</name>
        <dbReference type="ChEBI" id="CHEBI:24875"/>
    </ligand>
</feature>
<gene>
    <name evidence="8" type="primary">kae1</name>
    <name evidence="10" type="ordered locus">DKAM_1341</name>
</gene>
<comment type="catalytic activity">
    <reaction evidence="7 8">
        <text>L-threonylcarbamoyladenylate + adenosine(37) in tRNA = N(6)-L-threonylcarbamoyladenosine(37) in tRNA + AMP + H(+)</text>
        <dbReference type="Rhea" id="RHEA:37059"/>
        <dbReference type="Rhea" id="RHEA-COMP:10162"/>
        <dbReference type="Rhea" id="RHEA-COMP:10163"/>
        <dbReference type="ChEBI" id="CHEBI:15378"/>
        <dbReference type="ChEBI" id="CHEBI:73682"/>
        <dbReference type="ChEBI" id="CHEBI:74411"/>
        <dbReference type="ChEBI" id="CHEBI:74418"/>
        <dbReference type="ChEBI" id="CHEBI:456215"/>
        <dbReference type="EC" id="2.3.1.234"/>
    </reaction>
</comment>
<evidence type="ECO:0000259" key="9">
    <source>
        <dbReference type="Pfam" id="PF00814"/>
    </source>
</evidence>
<protein>
    <recommendedName>
        <fullName evidence="8">tRNA N6-adenosine threonylcarbamoyltransferase</fullName>
        <ecNumber evidence="8">2.3.1.234</ecNumber>
    </recommendedName>
    <alternativeName>
        <fullName evidence="8">N6-L-threonylcarbamoyladenine synthase</fullName>
        <shortName evidence="8">t(6)A synthase</shortName>
    </alternativeName>
    <alternativeName>
        <fullName evidence="8">t(6)A37 threonylcarbamoyladenosine biosynthesis protein Kae1</fullName>
    </alternativeName>
    <alternativeName>
        <fullName evidence="8">tRNA threonylcarbamoyladenosine biosynthesis protein Kae1</fullName>
    </alternativeName>
</protein>
<feature type="binding site" evidence="8">
    <location>
        <position position="203"/>
    </location>
    <ligand>
        <name>substrate</name>
    </ligand>
</feature>
<dbReference type="SUPFAM" id="SSF53067">
    <property type="entry name" value="Actin-like ATPase domain"/>
    <property type="match status" value="1"/>
</dbReference>
<dbReference type="STRING" id="490899.DKAM_1341"/>
<keyword evidence="5 8" id="KW-0408">Iron</keyword>
<feature type="domain" description="Gcp-like" evidence="9">
    <location>
        <begin position="44"/>
        <end position="322"/>
    </location>
</feature>
<reference evidence="10 11" key="1">
    <citation type="journal article" date="2009" name="J. Bacteriol.">
        <title>Complete genome sequence of the anaerobic, protein-degrading hyperthermophilic crenarchaeon Desulfurococcus kamchatkensis.</title>
        <authorList>
            <person name="Ravin N.V."/>
            <person name="Mardanov A.V."/>
            <person name="Beletsky A.V."/>
            <person name="Kublanov I.V."/>
            <person name="Kolganova T.V."/>
            <person name="Lebedinsky A.V."/>
            <person name="Chernyh N.A."/>
            <person name="Bonch-Osmolovskaya E.A."/>
            <person name="Skryabin K.G."/>
        </authorList>
    </citation>
    <scope>NUCLEOTIDE SEQUENCE [LARGE SCALE GENOMIC DNA]</scope>
    <source>
        <strain evidence="11">DSM 18924 / JCM 16383 / VKM B-2413 / 1221n</strain>
    </source>
</reference>
<dbReference type="NCBIfam" id="TIGR03722">
    <property type="entry name" value="arch_KAE1"/>
    <property type="match status" value="1"/>
</dbReference>
<dbReference type="PANTHER" id="PTHR11735:SF14">
    <property type="entry name" value="TRNA N6-ADENOSINE THREONYLCARBAMOYLTRANSFERASE"/>
    <property type="match status" value="1"/>
</dbReference>
<comment type="similarity">
    <text evidence="8">Belongs to the KAE1 / TsaD family.</text>
</comment>
<dbReference type="AlphaFoldDB" id="B8D6D6"/>
<dbReference type="InterPro" id="IPR043129">
    <property type="entry name" value="ATPase_NBD"/>
</dbReference>
<comment type="function">
    <text evidence="8">Required for the formation of a threonylcarbamoyl group on adenosine at position 37 (t(6)A37) in tRNAs that read codons beginning with adenine. Is probably involved in the transfer of the threonylcarbamoyl moiety of threonylcarbamoyl-AMP (TC-AMP) to the N6 group of A37.</text>
</comment>
<sequence length="355" mass="38865">MQKIHVPVKLPEGVEGKEVTVLGIESTSHTLGVGVLRFSRGSVEILANISSQYKPEKGGIHPREASQHHMKNAPTVLREALGKAGVSMRDINTVTVAVGPGIGPCLRVGATIARFLSKYFNIPLTPVNHAVAHIEIGKLFSGFNDPVIVYVSGGNTMVLVQKNSQYRVMGETLDIPLGNLFDTFTREIGIAPPYVVDGKHAIDVCAEWSQEFQPLPYTIKGNDLSFSGLLTAALKLAKEANGGKESLGRICNSLRETAFNMLIEVSERVLALTNKKQLLLVGGVASNKVLRWKMETLTSIYNVKYYGTPPDVAGDNGVMIAYTGLLLYLYGRTSKPEETHVKQRYRIDEEAYPWL</sequence>
<dbReference type="HOGENOM" id="CLU_023208_2_2_2"/>
<feature type="binding site" evidence="8">
    <location>
        <position position="150"/>
    </location>
    <ligand>
        <name>Fe cation</name>
        <dbReference type="ChEBI" id="CHEBI:24875"/>
    </ligand>
</feature>
<dbReference type="GeneID" id="7171391"/>
<keyword evidence="6 8" id="KW-0012">Acyltransferase</keyword>
<accession>B8D6D6</accession>
<dbReference type="EC" id="2.3.1.234" evidence="8"/>
<feature type="binding site" evidence="8">
    <location>
        <position position="129"/>
    </location>
    <ligand>
        <name>Fe cation</name>
        <dbReference type="ChEBI" id="CHEBI:24875"/>
    </ligand>
</feature>
<dbReference type="GO" id="GO:0005506">
    <property type="term" value="F:iron ion binding"/>
    <property type="evidence" value="ECO:0007669"/>
    <property type="project" value="UniProtKB-UniRule"/>
</dbReference>
<comment type="subcellular location">
    <subcellularLocation>
        <location evidence="8">Cytoplasm</location>
    </subcellularLocation>
</comment>
<dbReference type="NCBIfam" id="TIGR00329">
    <property type="entry name" value="gcp_kae1"/>
    <property type="match status" value="1"/>
</dbReference>
<keyword evidence="3 8" id="KW-0819">tRNA processing</keyword>
<dbReference type="EMBL" id="CP001140">
    <property type="protein sequence ID" value="ACL11667.1"/>
    <property type="molecule type" value="Genomic_DNA"/>
</dbReference>
<name>B8D6D6_DESA1</name>
<dbReference type="Gene3D" id="3.30.420.40">
    <property type="match status" value="2"/>
</dbReference>
<evidence type="ECO:0000256" key="1">
    <source>
        <dbReference type="ARBA" id="ARBA00022490"/>
    </source>
</evidence>
<dbReference type="GO" id="GO:0002949">
    <property type="term" value="P:tRNA threonylcarbamoyladenosine modification"/>
    <property type="evidence" value="ECO:0007669"/>
    <property type="project" value="UniProtKB-UniRule"/>
</dbReference>
<dbReference type="Pfam" id="PF00814">
    <property type="entry name" value="TsaD"/>
    <property type="match status" value="1"/>
</dbReference>
<dbReference type="GO" id="GO:0005737">
    <property type="term" value="C:cytoplasm"/>
    <property type="evidence" value="ECO:0007669"/>
    <property type="project" value="UniProtKB-SubCell"/>
</dbReference>
<evidence type="ECO:0000256" key="3">
    <source>
        <dbReference type="ARBA" id="ARBA00022694"/>
    </source>
</evidence>
<dbReference type="Proteomes" id="UP000006903">
    <property type="component" value="Chromosome"/>
</dbReference>
<dbReference type="GO" id="GO:0000408">
    <property type="term" value="C:EKC/KEOPS complex"/>
    <property type="evidence" value="ECO:0007669"/>
    <property type="project" value="InterPro"/>
</dbReference>
<keyword evidence="4 8" id="KW-0479">Metal-binding</keyword>
<proteinExistence type="inferred from homology"/>
<evidence type="ECO:0000256" key="6">
    <source>
        <dbReference type="ARBA" id="ARBA00023315"/>
    </source>
</evidence>
<evidence type="ECO:0000256" key="5">
    <source>
        <dbReference type="ARBA" id="ARBA00023004"/>
    </source>
</evidence>
<evidence type="ECO:0000256" key="4">
    <source>
        <dbReference type="ARBA" id="ARBA00022723"/>
    </source>
</evidence>
<feature type="binding site" evidence="8">
    <location>
        <position position="182"/>
    </location>
    <ligand>
        <name>substrate</name>
    </ligand>
</feature>
<dbReference type="InterPro" id="IPR000905">
    <property type="entry name" value="Gcp-like_dom"/>
</dbReference>
<comment type="cofactor">
    <cofactor evidence="8">
        <name>Fe(2+)</name>
        <dbReference type="ChEBI" id="CHEBI:29033"/>
    </cofactor>
    <text evidence="8">Binds 1 Fe(2+) ion per subunit.</text>
</comment>
<dbReference type="GO" id="GO:0061711">
    <property type="term" value="F:tRNA N(6)-L-threonylcarbamoyladenine synthase activity"/>
    <property type="evidence" value="ECO:0007669"/>
    <property type="project" value="UniProtKB-EC"/>
</dbReference>
<comment type="caution">
    <text evidence="8">Lacks conserved residue(s) required for the propagation of feature annotation.</text>
</comment>
<dbReference type="InterPro" id="IPR034680">
    <property type="entry name" value="Kae1_archaea_euk"/>
</dbReference>
<evidence type="ECO:0000313" key="11">
    <source>
        <dbReference type="Proteomes" id="UP000006903"/>
    </source>
</evidence>
<evidence type="ECO:0000256" key="8">
    <source>
        <dbReference type="HAMAP-Rule" id="MF_01446"/>
    </source>
</evidence>
<dbReference type="RefSeq" id="WP_012609008.1">
    <property type="nucleotide sequence ID" value="NC_011766.1"/>
</dbReference>
<feature type="binding site" evidence="8">
    <location>
        <begin position="150"/>
        <end position="154"/>
    </location>
    <ligand>
        <name>substrate</name>
    </ligand>
</feature>
<dbReference type="PRINTS" id="PR00789">
    <property type="entry name" value="OSIALOPTASE"/>
</dbReference>
<dbReference type="eggNOG" id="arCOG01183">
    <property type="taxonomic scope" value="Archaea"/>
</dbReference>
<dbReference type="HAMAP" id="MF_01446">
    <property type="entry name" value="Kae1"/>
    <property type="match status" value="1"/>
</dbReference>